<dbReference type="OMA" id="TADILEX"/>
<dbReference type="SUPFAM" id="SSF48403">
    <property type="entry name" value="Ankyrin repeat"/>
    <property type="match status" value="1"/>
</dbReference>
<feature type="repeat" description="ANK" evidence="3">
    <location>
        <begin position="194"/>
        <end position="226"/>
    </location>
</feature>
<dbReference type="InterPro" id="IPR002110">
    <property type="entry name" value="Ankyrin_rpt"/>
</dbReference>
<dbReference type="Pfam" id="PF00651">
    <property type="entry name" value="BTB"/>
    <property type="match status" value="1"/>
</dbReference>
<dbReference type="HOGENOM" id="CLU_001918_2_0_1"/>
<dbReference type="SMART" id="SM00248">
    <property type="entry name" value="ANK"/>
    <property type="match status" value="5"/>
</dbReference>
<reference evidence="5" key="2">
    <citation type="submission" date="2025-09" db="UniProtKB">
        <authorList>
            <consortium name="Ensembl"/>
        </authorList>
    </citation>
    <scope>IDENTIFICATION</scope>
</reference>
<dbReference type="SUPFAM" id="SSF54695">
    <property type="entry name" value="POZ domain"/>
    <property type="match status" value="1"/>
</dbReference>
<dbReference type="SMART" id="SM00225">
    <property type="entry name" value="BTB"/>
    <property type="match status" value="1"/>
</dbReference>
<organism evidence="5">
    <name type="scientific">Petromyzon marinus</name>
    <name type="common">Sea lamprey</name>
    <dbReference type="NCBI Taxonomy" id="7757"/>
    <lineage>
        <taxon>Eukaryota</taxon>
        <taxon>Metazoa</taxon>
        <taxon>Chordata</taxon>
        <taxon>Craniata</taxon>
        <taxon>Vertebrata</taxon>
        <taxon>Cyclostomata</taxon>
        <taxon>Hyperoartia</taxon>
        <taxon>Petromyzontiformes</taxon>
        <taxon>Petromyzontidae</taxon>
        <taxon>Petromyzon</taxon>
    </lineage>
</organism>
<dbReference type="Pfam" id="PF00023">
    <property type="entry name" value="Ank"/>
    <property type="match status" value="1"/>
</dbReference>
<reference evidence="5" key="1">
    <citation type="submission" date="2025-08" db="UniProtKB">
        <authorList>
            <consortium name="Ensembl"/>
        </authorList>
    </citation>
    <scope>IDENTIFICATION</scope>
</reference>
<dbReference type="STRING" id="7757.ENSPMAP00000001432"/>
<dbReference type="PROSITE" id="PS50097">
    <property type="entry name" value="BTB"/>
    <property type="match status" value="1"/>
</dbReference>
<dbReference type="AlphaFoldDB" id="S4R8A1"/>
<evidence type="ECO:0000259" key="4">
    <source>
        <dbReference type="PROSITE" id="PS50097"/>
    </source>
</evidence>
<evidence type="ECO:0000256" key="3">
    <source>
        <dbReference type="PROSITE-ProRule" id="PRU00023"/>
    </source>
</evidence>
<evidence type="ECO:0000313" key="5">
    <source>
        <dbReference type="Ensembl" id="ENSPMAP00000001432.1"/>
    </source>
</evidence>
<accession>S4R8A1</accession>
<dbReference type="FunFam" id="3.30.710.10:FF:000030">
    <property type="entry name" value="Ankyrin repeat and BTB/POZ domain-containing protein BTBD11"/>
    <property type="match status" value="1"/>
</dbReference>
<evidence type="ECO:0000256" key="1">
    <source>
        <dbReference type="ARBA" id="ARBA00022737"/>
    </source>
</evidence>
<proteinExistence type="predicted"/>
<dbReference type="InterPro" id="IPR052089">
    <property type="entry name" value="Ankyrin-BTB/POZ_domain"/>
</dbReference>
<name>S4R8A1_PETMA</name>
<dbReference type="PANTHER" id="PTHR46071:SF2">
    <property type="entry name" value="ANKYRIN REPEAT AND BTB_POZ DOMAIN-CONTAINING PROTEIN 2-LIKE PROTEIN"/>
    <property type="match status" value="1"/>
</dbReference>
<dbReference type="GeneTree" id="ENSGT00940000157661"/>
<dbReference type="Pfam" id="PF12796">
    <property type="entry name" value="Ank_2"/>
    <property type="match status" value="1"/>
</dbReference>
<dbReference type="PROSITE" id="PS50297">
    <property type="entry name" value="ANK_REP_REGION"/>
    <property type="match status" value="3"/>
</dbReference>
<dbReference type="InterPro" id="IPR011333">
    <property type="entry name" value="SKP1/BTB/POZ_sf"/>
</dbReference>
<keyword evidence="2 3" id="KW-0040">ANK repeat</keyword>
<dbReference type="Ensembl" id="ENSPMAT00000001437.1">
    <property type="protein sequence ID" value="ENSPMAP00000001432.1"/>
    <property type="gene ID" value="ENSPMAG00000001297.1"/>
</dbReference>
<dbReference type="Gene3D" id="1.25.40.20">
    <property type="entry name" value="Ankyrin repeat-containing domain"/>
    <property type="match status" value="1"/>
</dbReference>
<keyword evidence="1" id="KW-0677">Repeat</keyword>
<feature type="domain" description="BTB" evidence="4">
    <location>
        <begin position="433"/>
        <end position="501"/>
    </location>
</feature>
<sequence>VPRPFVLRPPLMEWMRVAMAHAGHRRGLTVDSDDVRQAARLFLPGVDCEPRLLKTDDCFCAWRRLDARAAEGRFLQDLAFRMLNCGRTDLVKQAIALLGPAGVDTLNDQGMTPLMYACACGDEAMVQMLIDAGARLDMEVPGDPHVLPSVHPGTRHWTALSFATLYGHLSIAQLLLEAGANVEGSLKDTDDPNYAETPLQLASAAGNYELVSLLLAKGANALVSTVQRNGIAAATPGDMNSFSQAASHGHRNVLRKLLSQPEKKQEDVLSLEEILAEGAGGPGGFGVGVSAEGQGGRVRVRALQEAMYHSAEHGHLDVTMELRGKDVPWTLHVWLESLHTSCVQSRSAATVALLDEFASVRAGGVHFTELMLARGLPLLFDMLRGQQNEAITQRVADILSQCYGPQPVPKIPEDHTPLGARLDPHFVNNREMSDVTFIAEGRPLYAHKVLLVTASPRFKALLTGGGSSVDQCRSIEIGEIKYHILELLMRYVYYGGVEEVKIADEDILELMSAASFFQLDALQLHCEQLCSRAISYSNAAGLYRHAKRLQKVGAGQLAVFCEGYFLKHMPSLLSGEDAFRALVLGRGGRG</sequence>
<dbReference type="Gene3D" id="3.30.710.10">
    <property type="entry name" value="Potassium Channel Kv1.1, Chain A"/>
    <property type="match status" value="1"/>
</dbReference>
<dbReference type="PROSITE" id="PS50088">
    <property type="entry name" value="ANK_REPEAT"/>
    <property type="match status" value="3"/>
</dbReference>
<protein>
    <submittedName>
        <fullName evidence="5">Ankyrin repeat and BTB domain containing 2</fullName>
    </submittedName>
</protein>
<dbReference type="InterPro" id="IPR000210">
    <property type="entry name" value="BTB/POZ_dom"/>
</dbReference>
<feature type="repeat" description="ANK" evidence="3">
    <location>
        <begin position="155"/>
        <end position="187"/>
    </location>
</feature>
<evidence type="ECO:0000256" key="2">
    <source>
        <dbReference type="ARBA" id="ARBA00023043"/>
    </source>
</evidence>
<dbReference type="PANTHER" id="PTHR46071">
    <property type="entry name" value="ANKYRIN REPEAT AND BTB/POZ DOMAIN-CONTAINING"/>
    <property type="match status" value="1"/>
</dbReference>
<dbReference type="InterPro" id="IPR036770">
    <property type="entry name" value="Ankyrin_rpt-contain_sf"/>
</dbReference>
<dbReference type="FunFam" id="1.25.40.20:FF:000045">
    <property type="entry name" value="Ankyrin repeat and BTB/POZ domain-containing protein 2"/>
    <property type="match status" value="1"/>
</dbReference>
<feature type="repeat" description="ANK" evidence="3">
    <location>
        <begin position="109"/>
        <end position="141"/>
    </location>
</feature>